<evidence type="ECO:0000313" key="2">
    <source>
        <dbReference type="Proteomes" id="UP001240678"/>
    </source>
</evidence>
<proteinExistence type="predicted"/>
<dbReference type="EMBL" id="MOOE01000033">
    <property type="protein sequence ID" value="KAK1505148.1"/>
    <property type="molecule type" value="Genomic_DNA"/>
</dbReference>
<dbReference type="Proteomes" id="UP001240678">
    <property type="component" value="Unassembled WGS sequence"/>
</dbReference>
<dbReference type="RefSeq" id="XP_060304525.1">
    <property type="nucleotide sequence ID" value="XM_060464858.1"/>
</dbReference>
<keyword evidence="2" id="KW-1185">Reference proteome</keyword>
<protein>
    <submittedName>
        <fullName evidence="1">Uncharacterized protein</fullName>
    </submittedName>
</protein>
<accession>A0AAI9YET9</accession>
<feature type="non-terminal residue" evidence="1">
    <location>
        <position position="1"/>
    </location>
</feature>
<name>A0AAI9YET9_9PEZI</name>
<comment type="caution">
    <text evidence="1">The sequence shown here is derived from an EMBL/GenBank/DDBJ whole genome shotgun (WGS) entry which is preliminary data.</text>
</comment>
<dbReference type="AlphaFoldDB" id="A0AAI9YET9"/>
<organism evidence="1 2">
    <name type="scientific">Colletotrichum costaricense</name>
    <dbReference type="NCBI Taxonomy" id="1209916"/>
    <lineage>
        <taxon>Eukaryota</taxon>
        <taxon>Fungi</taxon>
        <taxon>Dikarya</taxon>
        <taxon>Ascomycota</taxon>
        <taxon>Pezizomycotina</taxon>
        <taxon>Sordariomycetes</taxon>
        <taxon>Hypocreomycetidae</taxon>
        <taxon>Glomerellales</taxon>
        <taxon>Glomerellaceae</taxon>
        <taxon>Colletotrichum</taxon>
        <taxon>Colletotrichum acutatum species complex</taxon>
    </lineage>
</organism>
<sequence>GTDVIKWARIGQDGLAGWPNQVGTAKDDCSVGQIWLVNSDPVSWFCFGALGAVSVPFLAIGGSPSMSTLDQDVDNVGGWHPTETCDCPARCLTSVFVLCISKADGDLQ</sequence>
<dbReference type="GeneID" id="85348405"/>
<gene>
    <name evidence="1" type="ORF">CCOS01_16722</name>
</gene>
<evidence type="ECO:0000313" key="1">
    <source>
        <dbReference type="EMBL" id="KAK1505148.1"/>
    </source>
</evidence>
<reference evidence="1 2" key="1">
    <citation type="submission" date="2016-10" db="EMBL/GenBank/DDBJ databases">
        <title>The genome sequence of Colletotrichum fioriniae PJ7.</title>
        <authorList>
            <person name="Baroncelli R."/>
        </authorList>
    </citation>
    <scope>NUCLEOTIDE SEQUENCE [LARGE SCALE GENOMIC DNA]</scope>
    <source>
        <strain evidence="1 2">IMI 309622</strain>
    </source>
</reference>